<dbReference type="InterPro" id="IPR036249">
    <property type="entry name" value="Thioredoxin-like_sf"/>
</dbReference>
<evidence type="ECO:0000313" key="2">
    <source>
        <dbReference type="EMBL" id="MDO1512848.1"/>
    </source>
</evidence>
<dbReference type="Pfam" id="PF00578">
    <property type="entry name" value="AhpC-TSA"/>
    <property type="match status" value="1"/>
</dbReference>
<sequence length="191" mass="21543">MKKRKFKISDILFGVFIVLLLIPQTRTPIQVAVNKIKVAIWSPSIEDQEDQQKIAPFDYAVTDMQGASQHIAIGQGKVVFLSYWATWCPPCIAELPGIQALYTDYGEKVAFVLLTQEEPAKVLDFVARKEYHLPIYFPQMQAPEVLNENSLPTNYVIDAQGKIIVKETGAADWNSTKIRSLLDELIAESMK</sequence>
<dbReference type="InterPro" id="IPR000866">
    <property type="entry name" value="AhpC/TSA"/>
</dbReference>
<evidence type="ECO:0000313" key="3">
    <source>
        <dbReference type="Proteomes" id="UP001168579"/>
    </source>
</evidence>
<dbReference type="CDD" id="cd02966">
    <property type="entry name" value="TlpA_like_family"/>
    <property type="match status" value="1"/>
</dbReference>
<dbReference type="SUPFAM" id="SSF52833">
    <property type="entry name" value="Thioredoxin-like"/>
    <property type="match status" value="1"/>
</dbReference>
<organism evidence="2 3">
    <name type="scientific">Maribacter confluentis</name>
    <dbReference type="NCBI Taxonomy" id="1656093"/>
    <lineage>
        <taxon>Bacteria</taxon>
        <taxon>Pseudomonadati</taxon>
        <taxon>Bacteroidota</taxon>
        <taxon>Flavobacteriia</taxon>
        <taxon>Flavobacteriales</taxon>
        <taxon>Flavobacteriaceae</taxon>
        <taxon>Maribacter</taxon>
    </lineage>
</organism>
<dbReference type="PANTHER" id="PTHR42852:SF13">
    <property type="entry name" value="PROTEIN DIPZ"/>
    <property type="match status" value="1"/>
</dbReference>
<reference evidence="2" key="2">
    <citation type="submission" date="2023-06" db="EMBL/GenBank/DDBJ databases">
        <authorList>
            <person name="Lucena T."/>
            <person name="Sun Q."/>
        </authorList>
    </citation>
    <scope>NUCLEOTIDE SEQUENCE</scope>
    <source>
        <strain evidence="2">CECT 8869</strain>
    </source>
</reference>
<protein>
    <submittedName>
        <fullName evidence="2">TlpA disulfide reductase family protein</fullName>
    </submittedName>
</protein>
<evidence type="ECO:0000259" key="1">
    <source>
        <dbReference type="PROSITE" id="PS51352"/>
    </source>
</evidence>
<dbReference type="PANTHER" id="PTHR42852">
    <property type="entry name" value="THIOL:DISULFIDE INTERCHANGE PROTEIN DSBE"/>
    <property type="match status" value="1"/>
</dbReference>
<comment type="caution">
    <text evidence="2">The sequence shown here is derived from an EMBL/GenBank/DDBJ whole genome shotgun (WGS) entry which is preliminary data.</text>
</comment>
<dbReference type="InterPro" id="IPR013766">
    <property type="entry name" value="Thioredoxin_domain"/>
</dbReference>
<dbReference type="Proteomes" id="UP001168579">
    <property type="component" value="Unassembled WGS sequence"/>
</dbReference>
<feature type="domain" description="Thioredoxin" evidence="1">
    <location>
        <begin position="48"/>
        <end position="187"/>
    </location>
</feature>
<reference evidence="2" key="1">
    <citation type="journal article" date="2014" name="Int. J. Syst. Evol. Microbiol.">
        <title>Complete genome of a new Firmicutes species belonging to the dominant human colonic microbiota ('Ruminococcus bicirculans') reveals two chromosomes and a selective capacity to utilize plant glucans.</title>
        <authorList>
            <consortium name="NISC Comparative Sequencing Program"/>
            <person name="Wegmann U."/>
            <person name="Louis P."/>
            <person name="Goesmann A."/>
            <person name="Henrissat B."/>
            <person name="Duncan S.H."/>
            <person name="Flint H.J."/>
        </authorList>
    </citation>
    <scope>NUCLEOTIDE SEQUENCE</scope>
    <source>
        <strain evidence="2">CECT 8869</strain>
    </source>
</reference>
<dbReference type="Gene3D" id="3.40.30.10">
    <property type="entry name" value="Glutaredoxin"/>
    <property type="match status" value="1"/>
</dbReference>
<dbReference type="PROSITE" id="PS51352">
    <property type="entry name" value="THIOREDOXIN_2"/>
    <property type="match status" value="1"/>
</dbReference>
<accession>A0ABT8RQF9</accession>
<gene>
    <name evidence="2" type="ORF">Q2T41_09295</name>
</gene>
<keyword evidence="3" id="KW-1185">Reference proteome</keyword>
<name>A0ABT8RQF9_9FLAO</name>
<dbReference type="EMBL" id="JAUKUC010000001">
    <property type="protein sequence ID" value="MDO1512848.1"/>
    <property type="molecule type" value="Genomic_DNA"/>
</dbReference>
<dbReference type="RefSeq" id="WP_304435850.1">
    <property type="nucleotide sequence ID" value="NZ_JAUKUC010000001.1"/>
</dbReference>
<proteinExistence type="predicted"/>
<dbReference type="InterPro" id="IPR050553">
    <property type="entry name" value="Thioredoxin_ResA/DsbE_sf"/>
</dbReference>